<reference evidence="1 2" key="1">
    <citation type="submission" date="2016-02" db="EMBL/GenBank/DDBJ databases">
        <title>Comparative genomic and transcriptomic foundation for Pichia pastoris.</title>
        <authorList>
            <person name="Love K.R."/>
            <person name="Shah K.A."/>
            <person name="Whittaker C.A."/>
            <person name="Wu J."/>
            <person name="Bartlett M.C."/>
            <person name="Ma D."/>
            <person name="Leeson R.L."/>
            <person name="Priest M."/>
            <person name="Young S.K."/>
            <person name="Love J.C."/>
        </authorList>
    </citation>
    <scope>NUCLEOTIDE SEQUENCE [LARGE SCALE GENOMIC DNA]</scope>
    <source>
        <strain evidence="1 2">ATCC 28485</strain>
    </source>
</reference>
<evidence type="ECO:0000313" key="1">
    <source>
        <dbReference type="EMBL" id="ANZ74410.1"/>
    </source>
</evidence>
<dbReference type="EMBL" id="CP014584">
    <property type="protein sequence ID" value="ANZ74410.1"/>
    <property type="molecule type" value="Genomic_DNA"/>
</dbReference>
<keyword evidence="2" id="KW-1185">Reference proteome</keyword>
<sequence>MDYNSILEAAPSPKLKDLKEETRLKLQQIPDYPLDFNIFVYKGVKDIRTEIEPELKEFRVQYNNQNINDDPLTCTARLQDRLLGFLILERHRRDIETLNKTLEAQDSNGKTVTLIELQDPYKYEIKSPLYLQLVSQKDSHKQTFHRVALLQNLEYQFESKVNPEDDDDIKDDNSLIQQFVSNEEIMNFDDLFRQKLSNLKDAAEAQEAMDDSTILQLMIPVAAQKLLVEKDALA</sequence>
<protein>
    <submittedName>
        <fullName evidence="1">BA75_01688T0</fullName>
    </submittedName>
</protein>
<proteinExistence type="predicted"/>
<dbReference type="Proteomes" id="UP000094565">
    <property type="component" value="Chromosome 1"/>
</dbReference>
<organism evidence="1 2">
    <name type="scientific">Komagataella pastoris</name>
    <name type="common">Yeast</name>
    <name type="synonym">Pichia pastoris</name>
    <dbReference type="NCBI Taxonomy" id="4922"/>
    <lineage>
        <taxon>Eukaryota</taxon>
        <taxon>Fungi</taxon>
        <taxon>Dikarya</taxon>
        <taxon>Ascomycota</taxon>
        <taxon>Saccharomycotina</taxon>
        <taxon>Pichiomycetes</taxon>
        <taxon>Pichiales</taxon>
        <taxon>Pichiaceae</taxon>
        <taxon>Komagataella</taxon>
    </lineage>
</organism>
<name>A0A1B2J8U7_PICPA</name>
<dbReference type="AlphaFoldDB" id="A0A1B2J8U7"/>
<accession>A0A1B2J8U7</accession>
<evidence type="ECO:0000313" key="2">
    <source>
        <dbReference type="Proteomes" id="UP000094565"/>
    </source>
</evidence>
<dbReference type="OrthoDB" id="4078670at2759"/>
<gene>
    <name evidence="1" type="ORF">ATY40_BA7501688</name>
</gene>